<evidence type="ECO:0000313" key="12">
    <source>
        <dbReference type="Proteomes" id="UP000183832"/>
    </source>
</evidence>
<feature type="chain" id="PRO_5012249908" evidence="9">
    <location>
        <begin position="18"/>
        <end position="179"/>
    </location>
</feature>
<keyword evidence="3" id="KW-0964">Secreted</keyword>
<sequence length="179" mass="19692">MLKNIFLFSAIVSLALGFTISEGISPREESGFEIFSRLCVTMLPEHGGGPRQPPPFPVAIEMVPDLPTYQRGQQVQITLRGNPGFMFTGFLVQCRIPGQTTPHGRWTAGPTGVAVGCANPQPDFSGDDTAAHQIGSVRNIQTLVFEMPQQPGLYRLEMTTVETFGIYWMDQFSPLFNVV</sequence>
<gene>
    <name evidence="11" type="ORF">CLUMA_CG021326</name>
</gene>
<dbReference type="PANTHER" id="PTHR45828:SF9">
    <property type="entry name" value="CELL WALL INTEGRITY AND STRESS RESPONSE COMPONENT 4-LIKE-RELATED"/>
    <property type="match status" value="1"/>
</dbReference>
<evidence type="ECO:0000256" key="6">
    <source>
        <dbReference type="ARBA" id="ARBA00022729"/>
    </source>
</evidence>
<evidence type="ECO:0000256" key="5">
    <source>
        <dbReference type="ARBA" id="ARBA00022588"/>
    </source>
</evidence>
<keyword evidence="6 9" id="KW-0732">Signal</keyword>
<organism evidence="11 12">
    <name type="scientific">Clunio marinus</name>
    <dbReference type="NCBI Taxonomy" id="568069"/>
    <lineage>
        <taxon>Eukaryota</taxon>
        <taxon>Metazoa</taxon>
        <taxon>Ecdysozoa</taxon>
        <taxon>Arthropoda</taxon>
        <taxon>Hexapoda</taxon>
        <taxon>Insecta</taxon>
        <taxon>Pterygota</taxon>
        <taxon>Neoptera</taxon>
        <taxon>Endopterygota</taxon>
        <taxon>Diptera</taxon>
        <taxon>Nematocera</taxon>
        <taxon>Chironomoidea</taxon>
        <taxon>Chironomidae</taxon>
        <taxon>Clunio</taxon>
    </lineage>
</organism>
<evidence type="ECO:0000256" key="1">
    <source>
        <dbReference type="ARBA" id="ARBA00004613"/>
    </source>
</evidence>
<evidence type="ECO:0000256" key="9">
    <source>
        <dbReference type="SAM" id="SignalP"/>
    </source>
</evidence>
<dbReference type="CDD" id="cd08544">
    <property type="entry name" value="Reeler"/>
    <property type="match status" value="1"/>
</dbReference>
<dbReference type="PROSITE" id="PS51019">
    <property type="entry name" value="REELIN"/>
    <property type="match status" value="1"/>
</dbReference>
<keyword evidence="4" id="KW-0929">Antimicrobial</keyword>
<evidence type="ECO:0000256" key="4">
    <source>
        <dbReference type="ARBA" id="ARBA00022529"/>
    </source>
</evidence>
<keyword evidence="8" id="KW-0044">Antibiotic</keyword>
<keyword evidence="5" id="KW-0399">Innate immunity</keyword>
<dbReference type="GO" id="GO:0016020">
    <property type="term" value="C:membrane"/>
    <property type="evidence" value="ECO:0007669"/>
    <property type="project" value="TreeGrafter"/>
</dbReference>
<evidence type="ECO:0000259" key="10">
    <source>
        <dbReference type="PROSITE" id="PS51019"/>
    </source>
</evidence>
<evidence type="ECO:0000256" key="8">
    <source>
        <dbReference type="ARBA" id="ARBA00023022"/>
    </source>
</evidence>
<comment type="subcellular location">
    <subcellularLocation>
        <location evidence="1">Secreted</location>
    </subcellularLocation>
</comment>
<accession>A0A1J1J7L1</accession>
<dbReference type="GO" id="GO:0042742">
    <property type="term" value="P:defense response to bacterium"/>
    <property type="evidence" value="ECO:0007669"/>
    <property type="project" value="UniProtKB-KW"/>
</dbReference>
<protein>
    <submittedName>
        <fullName evidence="11">CLUMA_CG021326, isoform A</fullName>
    </submittedName>
</protein>
<keyword evidence="7" id="KW-0391">Immunity</keyword>
<feature type="signal peptide" evidence="9">
    <location>
        <begin position="1"/>
        <end position="17"/>
    </location>
</feature>
<evidence type="ECO:0000313" key="11">
    <source>
        <dbReference type="EMBL" id="CRL08387.1"/>
    </source>
</evidence>
<dbReference type="Gene3D" id="2.60.40.4060">
    <property type="entry name" value="Reeler domain"/>
    <property type="match status" value="1"/>
</dbReference>
<comment type="similarity">
    <text evidence="2">Belongs to the insect defense protein family.</text>
</comment>
<keyword evidence="12" id="KW-1185">Reference proteome</keyword>
<name>A0A1J1J7L1_9DIPT</name>
<dbReference type="GO" id="GO:0005576">
    <property type="term" value="C:extracellular region"/>
    <property type="evidence" value="ECO:0007669"/>
    <property type="project" value="UniProtKB-SubCell"/>
</dbReference>
<dbReference type="AlphaFoldDB" id="A0A1J1J7L1"/>
<dbReference type="Pfam" id="PF02014">
    <property type="entry name" value="Reeler"/>
    <property type="match status" value="1"/>
</dbReference>
<dbReference type="Proteomes" id="UP000183832">
    <property type="component" value="Unassembled WGS sequence"/>
</dbReference>
<evidence type="ECO:0000256" key="2">
    <source>
        <dbReference type="ARBA" id="ARBA00008501"/>
    </source>
</evidence>
<feature type="domain" description="Reelin" evidence="10">
    <location>
        <begin position="24"/>
        <end position="179"/>
    </location>
</feature>
<evidence type="ECO:0000256" key="3">
    <source>
        <dbReference type="ARBA" id="ARBA00022525"/>
    </source>
</evidence>
<dbReference type="EMBL" id="CVRI01000075">
    <property type="protein sequence ID" value="CRL08387.1"/>
    <property type="molecule type" value="Genomic_DNA"/>
</dbReference>
<evidence type="ECO:0000256" key="7">
    <source>
        <dbReference type="ARBA" id="ARBA00022859"/>
    </source>
</evidence>
<dbReference type="InterPro" id="IPR051237">
    <property type="entry name" value="Ferric-chelate_Red/DefProt"/>
</dbReference>
<dbReference type="PANTHER" id="PTHR45828">
    <property type="entry name" value="CYTOCHROME B561/FERRIC REDUCTASE TRANSMEMBRANE"/>
    <property type="match status" value="1"/>
</dbReference>
<dbReference type="GO" id="GO:0045087">
    <property type="term" value="P:innate immune response"/>
    <property type="evidence" value="ECO:0007669"/>
    <property type="project" value="UniProtKB-KW"/>
</dbReference>
<dbReference type="InterPro" id="IPR042307">
    <property type="entry name" value="Reeler_sf"/>
</dbReference>
<dbReference type="InterPro" id="IPR002861">
    <property type="entry name" value="Reeler_dom"/>
</dbReference>
<proteinExistence type="inferred from homology"/>
<reference evidence="11 12" key="1">
    <citation type="submission" date="2015-04" db="EMBL/GenBank/DDBJ databases">
        <authorList>
            <person name="Syromyatnikov M.Y."/>
            <person name="Popov V.N."/>
        </authorList>
    </citation>
    <scope>NUCLEOTIDE SEQUENCE [LARGE SCALE GENOMIC DNA]</scope>
</reference>